<keyword evidence="5 7" id="KW-0472">Membrane</keyword>
<comment type="caution">
    <text evidence="9">The sequence shown here is derived from an EMBL/GenBank/DDBJ whole genome shotgun (WGS) entry which is preliminary data.</text>
</comment>
<keyword evidence="4 7" id="KW-1133">Transmembrane helix</keyword>
<dbReference type="PANTHER" id="PTHR24269">
    <property type="entry name" value="KREMEN PROTEIN"/>
    <property type="match status" value="1"/>
</dbReference>
<dbReference type="OrthoDB" id="2019572at2759"/>
<evidence type="ECO:0000256" key="1">
    <source>
        <dbReference type="ARBA" id="ARBA00004167"/>
    </source>
</evidence>
<keyword evidence="10" id="KW-1185">Reference proteome</keyword>
<dbReference type="AlphaFoldDB" id="A0A8S3TQ99"/>
<accession>A0A8S3TQ99</accession>
<evidence type="ECO:0000256" key="2">
    <source>
        <dbReference type="ARBA" id="ARBA00022692"/>
    </source>
</evidence>
<feature type="transmembrane region" description="Helical" evidence="7">
    <location>
        <begin position="231"/>
        <end position="255"/>
    </location>
</feature>
<evidence type="ECO:0000256" key="6">
    <source>
        <dbReference type="ARBA" id="ARBA00023180"/>
    </source>
</evidence>
<dbReference type="InterPro" id="IPR002889">
    <property type="entry name" value="WSC_carb-bd"/>
</dbReference>
<keyword evidence="2 7" id="KW-0812">Transmembrane</keyword>
<evidence type="ECO:0000256" key="4">
    <source>
        <dbReference type="ARBA" id="ARBA00022989"/>
    </source>
</evidence>
<dbReference type="Pfam" id="PF01822">
    <property type="entry name" value="WSC"/>
    <property type="match status" value="1"/>
</dbReference>
<keyword evidence="3" id="KW-0732">Signal</keyword>
<protein>
    <recommendedName>
        <fullName evidence="8">WSC domain-containing protein</fullName>
    </recommendedName>
</protein>
<evidence type="ECO:0000256" key="3">
    <source>
        <dbReference type="ARBA" id="ARBA00022729"/>
    </source>
</evidence>
<name>A0A8S3TQ99_MYTED</name>
<proteinExistence type="predicted"/>
<evidence type="ECO:0000256" key="7">
    <source>
        <dbReference type="SAM" id="Phobius"/>
    </source>
</evidence>
<evidence type="ECO:0000256" key="5">
    <source>
        <dbReference type="ARBA" id="ARBA00023136"/>
    </source>
</evidence>
<sequence>MVQVIRTLPYGKLDMSTMTNDICASHCCSFLGDATFSGTSAWYQCFCSNVTNTDNFVPRSLSDCYMACGGNPGEMCGGSWRLSVYGIDCSSTTFVATPKQRLVTTSEIFTMITTRPSIMSDKSTMMSTNLTTRSHISTLITELTTEITKPASLESTTDKPQLDLQAGVASNYSLCSCADCLPSNNTTWTLEEIANKVTLLKNAISINEKETNLFKNTKRSAYDSRKSARNLGIVGIIVMMFPVICVVVIDILSIFTATHQVAVLPK</sequence>
<reference evidence="9" key="1">
    <citation type="submission" date="2021-03" db="EMBL/GenBank/DDBJ databases">
        <authorList>
            <person name="Bekaert M."/>
        </authorList>
    </citation>
    <scope>NUCLEOTIDE SEQUENCE</scope>
</reference>
<comment type="subcellular location">
    <subcellularLocation>
        <location evidence="1">Membrane</location>
        <topology evidence="1">Single-pass membrane protein</topology>
    </subcellularLocation>
</comment>
<evidence type="ECO:0000259" key="8">
    <source>
        <dbReference type="PROSITE" id="PS51212"/>
    </source>
</evidence>
<feature type="domain" description="WSC" evidence="8">
    <location>
        <begin position="1"/>
        <end position="88"/>
    </location>
</feature>
<organism evidence="9 10">
    <name type="scientific">Mytilus edulis</name>
    <name type="common">Blue mussel</name>
    <dbReference type="NCBI Taxonomy" id="6550"/>
    <lineage>
        <taxon>Eukaryota</taxon>
        <taxon>Metazoa</taxon>
        <taxon>Spiralia</taxon>
        <taxon>Lophotrochozoa</taxon>
        <taxon>Mollusca</taxon>
        <taxon>Bivalvia</taxon>
        <taxon>Autobranchia</taxon>
        <taxon>Pteriomorphia</taxon>
        <taxon>Mytilida</taxon>
        <taxon>Mytiloidea</taxon>
        <taxon>Mytilidae</taxon>
        <taxon>Mytilinae</taxon>
        <taxon>Mytilus</taxon>
    </lineage>
</organism>
<dbReference type="PANTHER" id="PTHR24269:SF16">
    <property type="entry name" value="PROTEIN SLG1"/>
    <property type="match status" value="1"/>
</dbReference>
<dbReference type="GO" id="GO:0005886">
    <property type="term" value="C:plasma membrane"/>
    <property type="evidence" value="ECO:0007669"/>
    <property type="project" value="TreeGrafter"/>
</dbReference>
<evidence type="ECO:0000313" key="10">
    <source>
        <dbReference type="Proteomes" id="UP000683360"/>
    </source>
</evidence>
<keyword evidence="6" id="KW-0325">Glycoprotein</keyword>
<dbReference type="PROSITE" id="PS51212">
    <property type="entry name" value="WSC"/>
    <property type="match status" value="1"/>
</dbReference>
<evidence type="ECO:0000313" key="9">
    <source>
        <dbReference type="EMBL" id="CAG2235717.1"/>
    </source>
</evidence>
<dbReference type="EMBL" id="CAJPWZ010002325">
    <property type="protein sequence ID" value="CAG2235717.1"/>
    <property type="molecule type" value="Genomic_DNA"/>
</dbReference>
<dbReference type="InterPro" id="IPR051836">
    <property type="entry name" value="Kremen_rcpt"/>
</dbReference>
<gene>
    <name evidence="9" type="ORF">MEDL_48264</name>
</gene>
<dbReference type="Proteomes" id="UP000683360">
    <property type="component" value="Unassembled WGS sequence"/>
</dbReference>